<protein>
    <recommendedName>
        <fullName evidence="3">Methyltransferase FkbM domain-containing protein</fullName>
    </recommendedName>
</protein>
<comment type="caution">
    <text evidence="1">The sequence shown here is derived from an EMBL/GenBank/DDBJ whole genome shotgun (WGS) entry which is preliminary data.</text>
</comment>
<keyword evidence="2" id="KW-1185">Reference proteome</keyword>
<dbReference type="EMBL" id="CAXAMM010018779">
    <property type="protein sequence ID" value="CAK9044132.1"/>
    <property type="molecule type" value="Genomic_DNA"/>
</dbReference>
<name>A0ABP0M029_9DINO</name>
<evidence type="ECO:0000313" key="1">
    <source>
        <dbReference type="EMBL" id="CAK9044132.1"/>
    </source>
</evidence>
<dbReference type="InterPro" id="IPR029063">
    <property type="entry name" value="SAM-dependent_MTases_sf"/>
</dbReference>
<sequence length="670" mass="75432">MELFCSHSWYLSIATIAGQALGFTHNSHFSQSTYDHALRWGAAHPDSSGCWSGNQTFETCCVHWNGAPPGTCWDGSRTYESCCVAKTEWAPRSFSCNDKGLYWQRLRQTLSLFRVFTELRETPLDQASPKECLIGGVLSSMLSLIHVGHYRQYRTQEQKDEDYDRAESLLLTLFSSPVTLEEILVSGWPLFISLDLFRFDEAFQQMAHKRLPLQPPKEHTIKWSETVVKAVQNGQGRRIPVDTVLKLVNSITKSGDMGLAQLVPILTSLVEIHNLRNYQLPRAEQGEEAALAMEAKRLFSFVGMLLRQWFAAVRRPFSLLMNLKLPLVTLLQSLSWPSVVLTHPGKLLQNSVHFPGGLLRKIVPSFWKQSFPLLVQHVHPGFDAVSNMLRATEQPMCYQEGFLQLALALAVVGETEANIETRIWDVGASYGDCLLWVSAVLDGFSHLELRGFEPLPAQAAAFGRSARLSPKDIVVERIALRDEPGTLDIGFPSHSMALATFQSCQRQYEVPSNYEYQCISRSTKAETLDNYLMTLAPSGPIDLLKIHVQGDELAVLHGANTSFTSGKICALHLNLEHFYLTPGAAMMVSNLLRRSRFLGILVNIWEVQPLSFRHLKAAMLRRQPFWRRGQRPPQEDMQHELVAWSTAESCQRSLVVAAAQRLWASHAGFL</sequence>
<dbReference type="Gene3D" id="3.40.50.150">
    <property type="entry name" value="Vaccinia Virus protein VP39"/>
    <property type="match status" value="1"/>
</dbReference>
<gene>
    <name evidence="1" type="ORF">SCF082_LOCUS25116</name>
</gene>
<dbReference type="SUPFAM" id="SSF53335">
    <property type="entry name" value="S-adenosyl-L-methionine-dependent methyltransferases"/>
    <property type="match status" value="1"/>
</dbReference>
<organism evidence="1 2">
    <name type="scientific">Durusdinium trenchii</name>
    <dbReference type="NCBI Taxonomy" id="1381693"/>
    <lineage>
        <taxon>Eukaryota</taxon>
        <taxon>Sar</taxon>
        <taxon>Alveolata</taxon>
        <taxon>Dinophyceae</taxon>
        <taxon>Suessiales</taxon>
        <taxon>Symbiodiniaceae</taxon>
        <taxon>Durusdinium</taxon>
    </lineage>
</organism>
<reference evidence="1 2" key="1">
    <citation type="submission" date="2024-02" db="EMBL/GenBank/DDBJ databases">
        <authorList>
            <person name="Chen Y."/>
            <person name="Shah S."/>
            <person name="Dougan E. K."/>
            <person name="Thang M."/>
            <person name="Chan C."/>
        </authorList>
    </citation>
    <scope>NUCLEOTIDE SEQUENCE [LARGE SCALE GENOMIC DNA]</scope>
</reference>
<evidence type="ECO:0008006" key="3">
    <source>
        <dbReference type="Google" id="ProtNLM"/>
    </source>
</evidence>
<dbReference type="Proteomes" id="UP001642464">
    <property type="component" value="Unassembled WGS sequence"/>
</dbReference>
<evidence type="ECO:0000313" key="2">
    <source>
        <dbReference type="Proteomes" id="UP001642464"/>
    </source>
</evidence>
<accession>A0ABP0M029</accession>
<proteinExistence type="predicted"/>